<dbReference type="AlphaFoldDB" id="I7LTP0"/>
<keyword evidence="3" id="KW-1185">Reference proteome</keyword>
<evidence type="ECO:0000256" key="1">
    <source>
        <dbReference type="SAM" id="SignalP"/>
    </source>
</evidence>
<dbReference type="KEGG" id="tet:TTHERM_00419970"/>
<dbReference type="GeneID" id="7824491"/>
<dbReference type="Proteomes" id="UP000009168">
    <property type="component" value="Unassembled WGS sequence"/>
</dbReference>
<protein>
    <recommendedName>
        <fullName evidence="4">Transmembrane protein</fullName>
    </recommendedName>
</protein>
<dbReference type="InParanoid" id="I7LTP0"/>
<dbReference type="EMBL" id="GG662536">
    <property type="protein sequence ID" value="EAR85589.1"/>
    <property type="molecule type" value="Genomic_DNA"/>
</dbReference>
<dbReference type="RefSeq" id="XP_001033252.1">
    <property type="nucleotide sequence ID" value="XM_001033252.1"/>
</dbReference>
<evidence type="ECO:0000313" key="2">
    <source>
        <dbReference type="EMBL" id="EAR85589.1"/>
    </source>
</evidence>
<name>I7LTP0_TETTS</name>
<sequence length="185" mass="20711">MNKAILLLTFLAVSINAQDIFNITLNRSFELKPYPLYGDYPDYCSYNSTVTLTPTTSANNNTLFTGFNVTGQAYANFTGCPAYYLTFVTSIYDKTPITYNNTQNIALDNIYVMDNITQIPYKLISQVSTNIINNYINATAQLPAFQISASDIIKNIFSKQSLFFVIPTDFKIASVSVFTLIPLSF</sequence>
<accession>I7LTP0</accession>
<gene>
    <name evidence="2" type="ORF">TTHERM_00419970</name>
</gene>
<feature type="signal peptide" evidence="1">
    <location>
        <begin position="1"/>
        <end position="17"/>
    </location>
</feature>
<keyword evidence="1" id="KW-0732">Signal</keyword>
<reference evidence="3" key="1">
    <citation type="journal article" date="2006" name="PLoS Biol.">
        <title>Macronuclear genome sequence of the ciliate Tetrahymena thermophila, a model eukaryote.</title>
        <authorList>
            <person name="Eisen J.A."/>
            <person name="Coyne R.S."/>
            <person name="Wu M."/>
            <person name="Wu D."/>
            <person name="Thiagarajan M."/>
            <person name="Wortman J.R."/>
            <person name="Badger J.H."/>
            <person name="Ren Q."/>
            <person name="Amedeo P."/>
            <person name="Jones K.M."/>
            <person name="Tallon L.J."/>
            <person name="Delcher A.L."/>
            <person name="Salzberg S.L."/>
            <person name="Silva J.C."/>
            <person name="Haas B.J."/>
            <person name="Majoros W.H."/>
            <person name="Farzad M."/>
            <person name="Carlton J.M."/>
            <person name="Smith R.K. Jr."/>
            <person name="Garg J."/>
            <person name="Pearlman R.E."/>
            <person name="Karrer K.M."/>
            <person name="Sun L."/>
            <person name="Manning G."/>
            <person name="Elde N.C."/>
            <person name="Turkewitz A.P."/>
            <person name="Asai D.J."/>
            <person name="Wilkes D.E."/>
            <person name="Wang Y."/>
            <person name="Cai H."/>
            <person name="Collins K."/>
            <person name="Stewart B.A."/>
            <person name="Lee S.R."/>
            <person name="Wilamowska K."/>
            <person name="Weinberg Z."/>
            <person name="Ruzzo W.L."/>
            <person name="Wloga D."/>
            <person name="Gaertig J."/>
            <person name="Frankel J."/>
            <person name="Tsao C.-C."/>
            <person name="Gorovsky M.A."/>
            <person name="Keeling P.J."/>
            <person name="Waller R.F."/>
            <person name="Patron N.J."/>
            <person name="Cherry J.M."/>
            <person name="Stover N.A."/>
            <person name="Krieger C.J."/>
            <person name="del Toro C."/>
            <person name="Ryder H.F."/>
            <person name="Williamson S.C."/>
            <person name="Barbeau R.A."/>
            <person name="Hamilton E.P."/>
            <person name="Orias E."/>
        </authorList>
    </citation>
    <scope>NUCLEOTIDE SEQUENCE [LARGE SCALE GENOMIC DNA]</scope>
    <source>
        <strain evidence="3">SB210</strain>
    </source>
</reference>
<evidence type="ECO:0008006" key="4">
    <source>
        <dbReference type="Google" id="ProtNLM"/>
    </source>
</evidence>
<dbReference type="HOGENOM" id="CLU_1464068_0_0_1"/>
<proteinExistence type="predicted"/>
<feature type="chain" id="PRO_5003712161" description="Transmembrane protein" evidence="1">
    <location>
        <begin position="18"/>
        <end position="185"/>
    </location>
</feature>
<organism evidence="2 3">
    <name type="scientific">Tetrahymena thermophila (strain SB210)</name>
    <dbReference type="NCBI Taxonomy" id="312017"/>
    <lineage>
        <taxon>Eukaryota</taxon>
        <taxon>Sar</taxon>
        <taxon>Alveolata</taxon>
        <taxon>Ciliophora</taxon>
        <taxon>Intramacronucleata</taxon>
        <taxon>Oligohymenophorea</taxon>
        <taxon>Hymenostomatida</taxon>
        <taxon>Tetrahymenina</taxon>
        <taxon>Tetrahymenidae</taxon>
        <taxon>Tetrahymena</taxon>
    </lineage>
</organism>
<evidence type="ECO:0000313" key="3">
    <source>
        <dbReference type="Proteomes" id="UP000009168"/>
    </source>
</evidence>